<dbReference type="STRING" id="914234.M2QVA6"/>
<organism evidence="4 5">
    <name type="scientific">Ceriporiopsis subvermispora (strain B)</name>
    <name type="common">White-rot fungus</name>
    <name type="synonym">Gelatoporia subvermispora</name>
    <dbReference type="NCBI Taxonomy" id="914234"/>
    <lineage>
        <taxon>Eukaryota</taxon>
        <taxon>Fungi</taxon>
        <taxon>Dikarya</taxon>
        <taxon>Basidiomycota</taxon>
        <taxon>Agaricomycotina</taxon>
        <taxon>Agaricomycetes</taxon>
        <taxon>Polyporales</taxon>
        <taxon>Gelatoporiaceae</taxon>
        <taxon>Gelatoporia</taxon>
    </lineage>
</organism>
<sequence length="377" mass="40347">MSQIRIGFVGLSKEGWATTMLAPPLTQPPLSSKYKITAICTRSEQSAAVSATEYAKKTGSAVKGYHGTDGTRAIAADEDVDVVVVSVKAPDHFAAAMPALDAGKHLYVEWPAGKSLAETEALSEAARRKGVRTLVGCQGRQSPTLKKLKEMIENDQLGRIMSTTVTGRMYRELFAWAPYVSEGKGGYATDASNGATLLDIAVGHFLDCFTFVLGPFASLSAVCENQYPTAEFVDASGQPTGRTIPSTNANQVAVVGILKRGTVASLHWRGGLESRGGRAGTPFIWQIDGEKGSVRLESDSLSGSFIHVLEPTMYFNGEEVKVESEDGLTNPGRAWAEFAKGEQGSYTTIEDAVQTRRLLDAITRSAQEGKRVDLTSA</sequence>
<dbReference type="Pfam" id="PF01408">
    <property type="entry name" value="GFO_IDH_MocA"/>
    <property type="match status" value="1"/>
</dbReference>
<evidence type="ECO:0000313" key="4">
    <source>
        <dbReference type="EMBL" id="EMD36015.1"/>
    </source>
</evidence>
<name>M2QVA6_CERS8</name>
<proteinExistence type="predicted"/>
<dbReference type="GO" id="GO:0000166">
    <property type="term" value="F:nucleotide binding"/>
    <property type="evidence" value="ECO:0007669"/>
    <property type="project" value="InterPro"/>
</dbReference>
<dbReference type="Gene3D" id="3.40.50.720">
    <property type="entry name" value="NAD(P)-binding Rossmann-like Domain"/>
    <property type="match status" value="1"/>
</dbReference>
<dbReference type="Pfam" id="PF22685">
    <property type="entry name" value="Gal80p_C-like"/>
    <property type="match status" value="1"/>
</dbReference>
<keyword evidence="5" id="KW-1185">Reference proteome</keyword>
<accession>M2QVA6</accession>
<protein>
    <recommendedName>
        <fullName evidence="6">Gfo/Idh/MocA-like oxidoreductase N-terminal domain-containing protein</fullName>
    </recommendedName>
</protein>
<dbReference type="PANTHER" id="PTHR43818:SF11">
    <property type="entry name" value="BCDNA.GH03377"/>
    <property type="match status" value="1"/>
</dbReference>
<dbReference type="InterPro" id="IPR055080">
    <property type="entry name" value="Gal80p-like_C"/>
</dbReference>
<keyword evidence="1" id="KW-0560">Oxidoreductase</keyword>
<dbReference type="InterPro" id="IPR050463">
    <property type="entry name" value="Gfo/Idh/MocA_oxidrdct_glycsds"/>
</dbReference>
<evidence type="ECO:0008006" key="6">
    <source>
        <dbReference type="Google" id="ProtNLM"/>
    </source>
</evidence>
<evidence type="ECO:0000259" key="2">
    <source>
        <dbReference type="Pfam" id="PF01408"/>
    </source>
</evidence>
<dbReference type="SUPFAM" id="SSF55347">
    <property type="entry name" value="Glyceraldehyde-3-phosphate dehydrogenase-like, C-terminal domain"/>
    <property type="match status" value="1"/>
</dbReference>
<dbReference type="SUPFAM" id="SSF51735">
    <property type="entry name" value="NAD(P)-binding Rossmann-fold domains"/>
    <property type="match status" value="1"/>
</dbReference>
<evidence type="ECO:0000259" key="3">
    <source>
        <dbReference type="Pfam" id="PF22685"/>
    </source>
</evidence>
<dbReference type="GO" id="GO:0016491">
    <property type="term" value="F:oxidoreductase activity"/>
    <property type="evidence" value="ECO:0007669"/>
    <property type="project" value="UniProtKB-KW"/>
</dbReference>
<dbReference type="HOGENOM" id="CLU_023194_25_2_1"/>
<gene>
    <name evidence="4" type="ORF">CERSUDRAFT_156755</name>
</gene>
<feature type="domain" description="Gfo/Idh/MocA-like oxidoreductase N-terminal" evidence="2">
    <location>
        <begin position="4"/>
        <end position="136"/>
    </location>
</feature>
<dbReference type="Proteomes" id="UP000016930">
    <property type="component" value="Unassembled WGS sequence"/>
</dbReference>
<feature type="domain" description="Gal80p-like C-terminal" evidence="3">
    <location>
        <begin position="143"/>
        <end position="298"/>
    </location>
</feature>
<evidence type="ECO:0000313" key="5">
    <source>
        <dbReference type="Proteomes" id="UP000016930"/>
    </source>
</evidence>
<dbReference type="EMBL" id="KB445799">
    <property type="protein sequence ID" value="EMD36015.1"/>
    <property type="molecule type" value="Genomic_DNA"/>
</dbReference>
<dbReference type="OrthoDB" id="64915at2759"/>
<evidence type="ECO:0000256" key="1">
    <source>
        <dbReference type="ARBA" id="ARBA00023002"/>
    </source>
</evidence>
<dbReference type="Gene3D" id="3.30.360.10">
    <property type="entry name" value="Dihydrodipicolinate Reductase, domain 2"/>
    <property type="match status" value="1"/>
</dbReference>
<dbReference type="InterPro" id="IPR000683">
    <property type="entry name" value="Gfo/Idh/MocA-like_OxRdtase_N"/>
</dbReference>
<dbReference type="AlphaFoldDB" id="M2QVA6"/>
<reference evidence="4 5" key="1">
    <citation type="journal article" date="2012" name="Proc. Natl. Acad. Sci. U.S.A.">
        <title>Comparative genomics of Ceriporiopsis subvermispora and Phanerochaete chrysosporium provide insight into selective ligninolysis.</title>
        <authorList>
            <person name="Fernandez-Fueyo E."/>
            <person name="Ruiz-Duenas F.J."/>
            <person name="Ferreira P."/>
            <person name="Floudas D."/>
            <person name="Hibbett D.S."/>
            <person name="Canessa P."/>
            <person name="Larrondo L.F."/>
            <person name="James T.Y."/>
            <person name="Seelenfreund D."/>
            <person name="Lobos S."/>
            <person name="Polanco R."/>
            <person name="Tello M."/>
            <person name="Honda Y."/>
            <person name="Watanabe T."/>
            <person name="Watanabe T."/>
            <person name="Ryu J.S."/>
            <person name="Kubicek C.P."/>
            <person name="Schmoll M."/>
            <person name="Gaskell J."/>
            <person name="Hammel K.E."/>
            <person name="St John F.J."/>
            <person name="Vanden Wymelenberg A."/>
            <person name="Sabat G."/>
            <person name="Splinter BonDurant S."/>
            <person name="Syed K."/>
            <person name="Yadav J.S."/>
            <person name="Doddapaneni H."/>
            <person name="Subramanian V."/>
            <person name="Lavin J.L."/>
            <person name="Oguiza J.A."/>
            <person name="Perez G."/>
            <person name="Pisabarro A.G."/>
            <person name="Ramirez L."/>
            <person name="Santoyo F."/>
            <person name="Master E."/>
            <person name="Coutinho P.M."/>
            <person name="Henrissat B."/>
            <person name="Lombard V."/>
            <person name="Magnuson J.K."/>
            <person name="Kuees U."/>
            <person name="Hori C."/>
            <person name="Igarashi K."/>
            <person name="Samejima M."/>
            <person name="Held B.W."/>
            <person name="Barry K.W."/>
            <person name="LaButti K.M."/>
            <person name="Lapidus A."/>
            <person name="Lindquist E.A."/>
            <person name="Lucas S.M."/>
            <person name="Riley R."/>
            <person name="Salamov A.A."/>
            <person name="Hoffmeister D."/>
            <person name="Schwenk D."/>
            <person name="Hadar Y."/>
            <person name="Yarden O."/>
            <person name="de Vries R.P."/>
            <person name="Wiebenga A."/>
            <person name="Stenlid J."/>
            <person name="Eastwood D."/>
            <person name="Grigoriev I.V."/>
            <person name="Berka R.M."/>
            <person name="Blanchette R.A."/>
            <person name="Kersten P."/>
            <person name="Martinez A.T."/>
            <person name="Vicuna R."/>
            <person name="Cullen D."/>
        </authorList>
    </citation>
    <scope>NUCLEOTIDE SEQUENCE [LARGE SCALE GENOMIC DNA]</scope>
    <source>
        <strain evidence="4 5">B</strain>
    </source>
</reference>
<dbReference type="InterPro" id="IPR036291">
    <property type="entry name" value="NAD(P)-bd_dom_sf"/>
</dbReference>
<dbReference type="PANTHER" id="PTHR43818">
    <property type="entry name" value="BCDNA.GH03377"/>
    <property type="match status" value="1"/>
</dbReference>